<dbReference type="Proteomes" id="UP000199615">
    <property type="component" value="Unassembled WGS sequence"/>
</dbReference>
<feature type="region of interest" description="Disordered" evidence="1">
    <location>
        <begin position="1"/>
        <end position="35"/>
    </location>
</feature>
<gene>
    <name evidence="2" type="ORF">SAMN05444123_112130</name>
</gene>
<dbReference type="EMBL" id="FODT01000012">
    <property type="protein sequence ID" value="SEP27506.1"/>
    <property type="molecule type" value="Genomic_DNA"/>
</dbReference>
<evidence type="ECO:0000313" key="2">
    <source>
        <dbReference type="EMBL" id="SEP27506.1"/>
    </source>
</evidence>
<protein>
    <submittedName>
        <fullName evidence="2">Uncharacterized protein</fullName>
    </submittedName>
</protein>
<dbReference type="RefSeq" id="WP_092685955.1">
    <property type="nucleotide sequence ID" value="NZ_FODT01000012.1"/>
</dbReference>
<sequence>MAKKGGGDNSAQIAAQARQDEQARQAKIRDGTARINSMFDGTPYAPIAAPAPQMSIGDAKAFVATGGAAGGPTPAAPAAPFDNGGFGGFTDDFYNGRRDAYLKYALPQLDQQAGEARKQLTFSLARSNLLDSSTRAEKEAEFQRTFDAARQGVHDNANAAANETRSNVESARADLIKMLTASGDTEGAVNSALSRAQSLSQPTPFSPLSSVFANFTSALGAQAAAERAQAYSGGVVKAPFNTGLFGSGSSVKVS</sequence>
<evidence type="ECO:0000256" key="1">
    <source>
        <dbReference type="SAM" id="MobiDB-lite"/>
    </source>
</evidence>
<name>A0A1H8WIN3_9BRAD</name>
<organism evidence="2 3">
    <name type="scientific">Rhodopseudomonas pseudopalustris</name>
    <dbReference type="NCBI Taxonomy" id="1513892"/>
    <lineage>
        <taxon>Bacteria</taxon>
        <taxon>Pseudomonadati</taxon>
        <taxon>Pseudomonadota</taxon>
        <taxon>Alphaproteobacteria</taxon>
        <taxon>Hyphomicrobiales</taxon>
        <taxon>Nitrobacteraceae</taxon>
        <taxon>Rhodopseudomonas</taxon>
    </lineage>
</organism>
<reference evidence="3" key="1">
    <citation type="submission" date="2016-10" db="EMBL/GenBank/DDBJ databases">
        <authorList>
            <person name="Varghese N."/>
            <person name="Submissions S."/>
        </authorList>
    </citation>
    <scope>NUCLEOTIDE SEQUENCE [LARGE SCALE GENOMIC DNA]</scope>
    <source>
        <strain evidence="3">DSM 123</strain>
    </source>
</reference>
<feature type="compositionally biased region" description="Basic and acidic residues" evidence="1">
    <location>
        <begin position="18"/>
        <end position="32"/>
    </location>
</feature>
<accession>A0A1H8WIN3</accession>
<dbReference type="OrthoDB" id="7996615at2"/>
<keyword evidence="3" id="KW-1185">Reference proteome</keyword>
<proteinExistence type="predicted"/>
<evidence type="ECO:0000313" key="3">
    <source>
        <dbReference type="Proteomes" id="UP000199615"/>
    </source>
</evidence>
<dbReference type="AlphaFoldDB" id="A0A1H8WIN3"/>